<evidence type="ECO:0000256" key="6">
    <source>
        <dbReference type="ARBA" id="ARBA00022801"/>
    </source>
</evidence>
<evidence type="ECO:0000313" key="12">
    <source>
        <dbReference type="EMBL" id="KFD62022.1"/>
    </source>
</evidence>
<dbReference type="Gene3D" id="3.10.10.10">
    <property type="entry name" value="HIV Type 1 Reverse Transcriptase, subunit A, domain 1"/>
    <property type="match status" value="2"/>
</dbReference>
<name>A0A085MXS6_9BILA</name>
<evidence type="ECO:0000256" key="1">
    <source>
        <dbReference type="ARBA" id="ARBA00012493"/>
    </source>
</evidence>
<dbReference type="FunFam" id="3.30.420.10:FF:000032">
    <property type="entry name" value="Retrovirus-related Pol polyprotein from transposon 297-like Protein"/>
    <property type="match status" value="1"/>
</dbReference>
<evidence type="ECO:0000256" key="4">
    <source>
        <dbReference type="ARBA" id="ARBA00022722"/>
    </source>
</evidence>
<sequence>MVRTRSGKSESSDSELEEGCVESCDVREAIPRRGLCEEEAIGLVGRGEPWCQPPGTLSSAMDVDRVQKPGESVDDFADELRCLGAEVGKQDDDLKEQFIMGLQDTAAQRHLLDKRPDSFDQAVQIAKQYRAAQASVENMQKRRRLMMTGGCQDGYATEGSGPSRTEKQPIVPALERIEERLSRLEVAHQGDERRIGRKSHGEGTAIREAARRKAEVTCFVCATTGHFARDCPLRQRERNAMEDSAMSLTDGSLSRESRRLPYVEVEFSNGMRVNALADTGAVATFLHESLLEQCGIPMQPWKQAGFKGVDGAQVCPKDQAKLELTCLGRRLSVKAVVLAAPPCPLALGMDALTSLGVTLELSAEGPLVQLIPVEPADRGKTAFVTPGGLFQFKKMPFGLCNAPASFSRLMDQVLGDLKWTACLSYMDDILVFSATFDEHVARLKAVLSALANNGLRLQPTKCVIGTDKTEYLGHVIDATGAHPDPAKVEAISAFPRPQTVRQLRRFIGMTSYYRRFVRNFATIMRPLSRLLKKTETWSWSTEQEKALLDLKERMKHSPVLHHFREDWFTKLHCDASREGLGAVLIQSKDEEEHVILYLSRMLTSTEQRYHSNELECLAVVWALRMVRPYVLGRKFRVVTDNAAVKWLFERRQSNDKFGRWAMAVTEYLDVCEFVHRAGRSNVVADALSRAPVGKAVSEAEIVEEAMLCAAVCDGVSREELEISQAADPELRRIMERVASDQVVLACPTCQKRKVGCSKPCGLLQSIEPSRKPFEMVGIDHLGPFPLTSKGNRHIIVCVDYLTKWAELLAVPDTTSQRVADFLMKAIILRHGVPKKLISDQGTAFTAETMKAVLAKLKIEHGMASSCHPQSNGLVERINRTLGSILAAYVNSKHANWGEFVPYAMFPINTMDQSSTGVSPFELVYGRLAVLPTDSCFPWPEEAPETYEDFKERVESLRAAARAKCMEAQGKQKRLYDQGRKQGGSFRVGDLVLQRRVLRRVGRSAKFLPRYVGPFRVVQKLSDITYKLSHLESGRRRDRIFTAHVAQLKRYRSPMESAWRRSGTSDRNGREADCNDAYLQVEVDEKSKELLTINTYRGLYRYNRLPFGVKSAPGIFQQIMDTMLAGLKGTIAYLDDVIIVGKNSREHHRNLEAVLKRIDEFGFCIRPEKCNFGIASIKCLGFVFDEYGRRLDPAKFEPITSMPAPTNLGSLRSFLGMLSYYGSFVKEMRELRAPFDALLKKDQPFVWSSDCQAAFDKVCRRLHVHDP</sequence>
<dbReference type="AlphaFoldDB" id="A0A085MXS6"/>
<reference evidence="12" key="1">
    <citation type="journal article" date="2014" name="Nat. Genet.">
        <title>Genome and transcriptome of the porcine whipworm Trichuris suis.</title>
        <authorList>
            <person name="Jex A.R."/>
            <person name="Nejsum P."/>
            <person name="Schwarz E.M."/>
            <person name="Hu L."/>
            <person name="Young N.D."/>
            <person name="Hall R.S."/>
            <person name="Korhonen P.K."/>
            <person name="Liao S."/>
            <person name="Thamsborg S."/>
            <person name="Xia J."/>
            <person name="Xu P."/>
            <person name="Wang S."/>
            <person name="Scheerlinck J.P."/>
            <person name="Hofmann A."/>
            <person name="Sternberg P.W."/>
            <person name="Wang J."/>
            <person name="Gasser R.B."/>
        </authorList>
    </citation>
    <scope>NUCLEOTIDE SEQUENCE [LARGE SCALE GENOMIC DNA]</scope>
    <source>
        <strain evidence="12">DCEP-RM93F</strain>
    </source>
</reference>
<dbReference type="InterPro" id="IPR001878">
    <property type="entry name" value="Znf_CCHC"/>
</dbReference>
<gene>
    <name evidence="12" type="ORF">M514_25832</name>
</gene>
<dbReference type="SUPFAM" id="SSF56672">
    <property type="entry name" value="DNA/RNA polymerases"/>
    <property type="match status" value="2"/>
</dbReference>
<dbReference type="SUPFAM" id="SSF57756">
    <property type="entry name" value="Retrovirus zinc finger-like domains"/>
    <property type="match status" value="1"/>
</dbReference>
<dbReference type="GO" id="GO:0003964">
    <property type="term" value="F:RNA-directed DNA polymerase activity"/>
    <property type="evidence" value="ECO:0007669"/>
    <property type="project" value="UniProtKB-KW"/>
</dbReference>
<dbReference type="InterPro" id="IPR043128">
    <property type="entry name" value="Rev_trsase/Diguanyl_cyclase"/>
</dbReference>
<keyword evidence="3" id="KW-0548">Nucleotidyltransferase</keyword>
<evidence type="ECO:0000256" key="2">
    <source>
        <dbReference type="ARBA" id="ARBA00022679"/>
    </source>
</evidence>
<dbReference type="CDD" id="cd00303">
    <property type="entry name" value="retropepsin_like"/>
    <property type="match status" value="1"/>
</dbReference>
<dbReference type="PANTHER" id="PTHR37984">
    <property type="entry name" value="PROTEIN CBG26694"/>
    <property type="match status" value="1"/>
</dbReference>
<evidence type="ECO:0000259" key="11">
    <source>
        <dbReference type="PROSITE" id="PS50994"/>
    </source>
</evidence>
<dbReference type="GO" id="GO:0016787">
    <property type="term" value="F:hydrolase activity"/>
    <property type="evidence" value="ECO:0007669"/>
    <property type="project" value="UniProtKB-KW"/>
</dbReference>
<keyword evidence="6" id="KW-0378">Hydrolase</keyword>
<dbReference type="InterPro" id="IPR000477">
    <property type="entry name" value="RT_dom"/>
</dbReference>
<dbReference type="InterPro" id="IPR036397">
    <property type="entry name" value="RNaseH_sf"/>
</dbReference>
<dbReference type="GO" id="GO:0042575">
    <property type="term" value="C:DNA polymerase complex"/>
    <property type="evidence" value="ECO:0007669"/>
    <property type="project" value="UniProtKB-ARBA"/>
</dbReference>
<feature type="domain" description="CCHC-type" evidence="10">
    <location>
        <begin position="218"/>
        <end position="232"/>
    </location>
</feature>
<dbReference type="PROSITE" id="PS50994">
    <property type="entry name" value="INTEGRASE"/>
    <property type="match status" value="1"/>
</dbReference>
<dbReference type="SUPFAM" id="SSF50630">
    <property type="entry name" value="Acid proteases"/>
    <property type="match status" value="1"/>
</dbReference>
<keyword evidence="4" id="KW-0540">Nuclease</keyword>
<dbReference type="CDD" id="cd09274">
    <property type="entry name" value="RNase_HI_RT_Ty3"/>
    <property type="match status" value="1"/>
</dbReference>
<dbReference type="InterPro" id="IPR036875">
    <property type="entry name" value="Znf_CCHC_sf"/>
</dbReference>
<evidence type="ECO:0000256" key="9">
    <source>
        <dbReference type="SAM" id="MobiDB-lite"/>
    </source>
</evidence>
<dbReference type="Gene3D" id="4.10.60.10">
    <property type="entry name" value="Zinc finger, CCHC-type"/>
    <property type="match status" value="1"/>
</dbReference>
<evidence type="ECO:0000259" key="10">
    <source>
        <dbReference type="PROSITE" id="PS50158"/>
    </source>
</evidence>
<dbReference type="Proteomes" id="UP000030758">
    <property type="component" value="Unassembled WGS sequence"/>
</dbReference>
<dbReference type="PANTHER" id="PTHR37984:SF5">
    <property type="entry name" value="PROTEIN NYNRIN-LIKE"/>
    <property type="match status" value="1"/>
</dbReference>
<dbReference type="EMBL" id="KL367604">
    <property type="protein sequence ID" value="KFD62022.1"/>
    <property type="molecule type" value="Genomic_DNA"/>
</dbReference>
<dbReference type="FunFam" id="3.30.70.270:FF:000026">
    <property type="entry name" value="Transposon Ty3-G Gag-Pol polyprotein"/>
    <property type="match status" value="1"/>
</dbReference>
<dbReference type="InterPro" id="IPR041373">
    <property type="entry name" value="RT_RNaseH"/>
</dbReference>
<evidence type="ECO:0000256" key="7">
    <source>
        <dbReference type="ARBA" id="ARBA00022918"/>
    </source>
</evidence>
<dbReference type="GO" id="GO:0015074">
    <property type="term" value="P:DNA integration"/>
    <property type="evidence" value="ECO:0007669"/>
    <property type="project" value="InterPro"/>
</dbReference>
<dbReference type="EC" id="2.7.7.49" evidence="1"/>
<dbReference type="InterPro" id="IPR001584">
    <property type="entry name" value="Integrase_cat-core"/>
</dbReference>
<organism evidence="12">
    <name type="scientific">Trichuris suis</name>
    <name type="common">pig whipworm</name>
    <dbReference type="NCBI Taxonomy" id="68888"/>
    <lineage>
        <taxon>Eukaryota</taxon>
        <taxon>Metazoa</taxon>
        <taxon>Ecdysozoa</taxon>
        <taxon>Nematoda</taxon>
        <taxon>Enoplea</taxon>
        <taxon>Dorylaimia</taxon>
        <taxon>Trichinellida</taxon>
        <taxon>Trichuridae</taxon>
        <taxon>Trichuris</taxon>
    </lineage>
</organism>
<keyword evidence="7" id="KW-0695">RNA-directed DNA polymerase</keyword>
<dbReference type="GO" id="GO:0008270">
    <property type="term" value="F:zinc ion binding"/>
    <property type="evidence" value="ECO:0007669"/>
    <property type="project" value="UniProtKB-KW"/>
</dbReference>
<dbReference type="SMART" id="SM00343">
    <property type="entry name" value="ZnF_C2HC"/>
    <property type="match status" value="1"/>
</dbReference>
<dbReference type="Pfam" id="PF00665">
    <property type="entry name" value="rve"/>
    <property type="match status" value="1"/>
</dbReference>
<dbReference type="Gene3D" id="2.40.70.10">
    <property type="entry name" value="Acid Proteases"/>
    <property type="match status" value="1"/>
</dbReference>
<dbReference type="Pfam" id="PF00098">
    <property type="entry name" value="zf-CCHC"/>
    <property type="match status" value="1"/>
</dbReference>
<dbReference type="FunFam" id="3.30.70.270:FF:000020">
    <property type="entry name" value="Transposon Tf2-6 polyprotein-like Protein"/>
    <property type="match status" value="1"/>
</dbReference>
<dbReference type="FunFam" id="3.30.70.270:FF:000003">
    <property type="entry name" value="Transposon Ty3-G Gag-Pol polyprotein"/>
    <property type="match status" value="2"/>
</dbReference>
<keyword evidence="8" id="KW-0479">Metal-binding</keyword>
<dbReference type="Gene3D" id="3.10.20.370">
    <property type="match status" value="1"/>
</dbReference>
<evidence type="ECO:0000256" key="5">
    <source>
        <dbReference type="ARBA" id="ARBA00022759"/>
    </source>
</evidence>
<keyword evidence="8" id="KW-0863">Zinc-finger</keyword>
<dbReference type="InterPro" id="IPR056924">
    <property type="entry name" value="SH3_Tf2-1"/>
</dbReference>
<keyword evidence="2" id="KW-0808">Transferase</keyword>
<dbReference type="SUPFAM" id="SSF53098">
    <property type="entry name" value="Ribonuclease H-like"/>
    <property type="match status" value="1"/>
</dbReference>
<dbReference type="Pfam" id="PF00078">
    <property type="entry name" value="RVT_1"/>
    <property type="match status" value="2"/>
</dbReference>
<keyword evidence="8" id="KW-0862">Zinc</keyword>
<dbReference type="InterPro" id="IPR021109">
    <property type="entry name" value="Peptidase_aspartic_dom_sf"/>
</dbReference>
<dbReference type="GO" id="GO:0019899">
    <property type="term" value="F:enzyme binding"/>
    <property type="evidence" value="ECO:0007669"/>
    <property type="project" value="UniProtKB-ARBA"/>
</dbReference>
<dbReference type="Gene3D" id="3.30.420.10">
    <property type="entry name" value="Ribonuclease H-like superfamily/Ribonuclease H"/>
    <property type="match status" value="1"/>
</dbReference>
<dbReference type="PROSITE" id="PS50158">
    <property type="entry name" value="ZF_CCHC"/>
    <property type="match status" value="1"/>
</dbReference>
<evidence type="ECO:0000256" key="8">
    <source>
        <dbReference type="PROSITE-ProRule" id="PRU00047"/>
    </source>
</evidence>
<feature type="domain" description="Integrase catalytic" evidence="11">
    <location>
        <begin position="768"/>
        <end position="927"/>
    </location>
</feature>
<dbReference type="CDD" id="cd01647">
    <property type="entry name" value="RT_LTR"/>
    <property type="match status" value="2"/>
</dbReference>
<dbReference type="InterPro" id="IPR050951">
    <property type="entry name" value="Retrovirus_Pol_polyprotein"/>
</dbReference>
<dbReference type="Pfam" id="PF17917">
    <property type="entry name" value="RT_RNaseH"/>
    <property type="match status" value="1"/>
</dbReference>
<dbReference type="Pfam" id="PF13650">
    <property type="entry name" value="Asp_protease_2"/>
    <property type="match status" value="1"/>
</dbReference>
<dbReference type="InterPro" id="IPR043502">
    <property type="entry name" value="DNA/RNA_pol_sf"/>
</dbReference>
<dbReference type="InterPro" id="IPR012337">
    <property type="entry name" value="RNaseH-like_sf"/>
</dbReference>
<evidence type="ECO:0000256" key="3">
    <source>
        <dbReference type="ARBA" id="ARBA00022695"/>
    </source>
</evidence>
<keyword evidence="5" id="KW-0255">Endonuclease</keyword>
<accession>A0A085MXS6</accession>
<dbReference type="GO" id="GO:0003676">
    <property type="term" value="F:nucleic acid binding"/>
    <property type="evidence" value="ECO:0007669"/>
    <property type="project" value="InterPro"/>
</dbReference>
<dbReference type="GO" id="GO:0004519">
    <property type="term" value="F:endonuclease activity"/>
    <property type="evidence" value="ECO:0007669"/>
    <property type="project" value="UniProtKB-KW"/>
</dbReference>
<feature type="region of interest" description="Disordered" evidence="9">
    <location>
        <begin position="1"/>
        <end position="20"/>
    </location>
</feature>
<dbReference type="Gene3D" id="3.30.70.270">
    <property type="match status" value="4"/>
</dbReference>
<proteinExistence type="predicted"/>
<dbReference type="FunFam" id="3.10.20.370:FF:000001">
    <property type="entry name" value="Retrovirus-related Pol polyprotein from transposon 17.6-like protein"/>
    <property type="match status" value="1"/>
</dbReference>
<protein>
    <recommendedName>
        <fullName evidence="1">RNA-directed DNA polymerase</fullName>
        <ecNumber evidence="1">2.7.7.49</ecNumber>
    </recommendedName>
</protein>
<dbReference type="Pfam" id="PF24626">
    <property type="entry name" value="SH3_Tf2-1"/>
    <property type="match status" value="1"/>
</dbReference>